<keyword evidence="2" id="KW-1185">Reference proteome</keyword>
<comment type="caution">
    <text evidence="1">The sequence shown here is derived from an EMBL/GenBank/DDBJ whole genome shotgun (WGS) entry which is preliminary data.</text>
</comment>
<reference evidence="1 2" key="1">
    <citation type="journal article" date="2024" name="G3 (Bethesda)">
        <title>Genome assembly of Hibiscus sabdariffa L. provides insights into metabolisms of medicinal natural products.</title>
        <authorList>
            <person name="Kim T."/>
        </authorList>
    </citation>
    <scope>NUCLEOTIDE SEQUENCE [LARGE SCALE GENOMIC DNA]</scope>
    <source>
        <strain evidence="1">TK-2024</strain>
        <tissue evidence="1">Old leaves</tissue>
    </source>
</reference>
<proteinExistence type="predicted"/>
<protein>
    <submittedName>
        <fullName evidence="1">Uncharacterized protein</fullName>
    </submittedName>
</protein>
<organism evidence="1 2">
    <name type="scientific">Hibiscus sabdariffa</name>
    <name type="common">roselle</name>
    <dbReference type="NCBI Taxonomy" id="183260"/>
    <lineage>
        <taxon>Eukaryota</taxon>
        <taxon>Viridiplantae</taxon>
        <taxon>Streptophyta</taxon>
        <taxon>Embryophyta</taxon>
        <taxon>Tracheophyta</taxon>
        <taxon>Spermatophyta</taxon>
        <taxon>Magnoliopsida</taxon>
        <taxon>eudicotyledons</taxon>
        <taxon>Gunneridae</taxon>
        <taxon>Pentapetalae</taxon>
        <taxon>rosids</taxon>
        <taxon>malvids</taxon>
        <taxon>Malvales</taxon>
        <taxon>Malvaceae</taxon>
        <taxon>Malvoideae</taxon>
        <taxon>Hibiscus</taxon>
    </lineage>
</organism>
<sequence length="150" mass="17069">MNERMNCCWGDWPTNESNIAETLTNCRRELQRKWIFNPIPESLSIRKQARDGEVFVRGYVDPAKWAIRTNFEPRIDAVSMETMATYRQRPELFPLGHLAEADHAVNAAAAAFDFPEPFVISTAVATDGDDDGHEKSHGNTDYREHICEIG</sequence>
<dbReference type="Proteomes" id="UP001396334">
    <property type="component" value="Unassembled WGS sequence"/>
</dbReference>
<name>A0ABR2RMH9_9ROSI</name>
<gene>
    <name evidence="1" type="ORF">V6N11_005339</name>
</gene>
<evidence type="ECO:0000313" key="2">
    <source>
        <dbReference type="Proteomes" id="UP001396334"/>
    </source>
</evidence>
<dbReference type="EMBL" id="JBBPBN010000021">
    <property type="protein sequence ID" value="KAK9014172.1"/>
    <property type="molecule type" value="Genomic_DNA"/>
</dbReference>
<evidence type="ECO:0000313" key="1">
    <source>
        <dbReference type="EMBL" id="KAK9014172.1"/>
    </source>
</evidence>
<accession>A0ABR2RMH9</accession>